<dbReference type="Gene3D" id="3.40.50.12780">
    <property type="entry name" value="N-terminal domain of ligase-like"/>
    <property type="match status" value="1"/>
</dbReference>
<accession>A0A644U6H7</accession>
<dbReference type="Pfam" id="PF23562">
    <property type="entry name" value="AMP-binding_C_3"/>
    <property type="match status" value="1"/>
</dbReference>
<keyword evidence="5" id="KW-0436">Ligase</keyword>
<evidence type="ECO:0000259" key="4">
    <source>
        <dbReference type="Pfam" id="PF00501"/>
    </source>
</evidence>
<dbReference type="Pfam" id="PF00501">
    <property type="entry name" value="AMP-binding"/>
    <property type="match status" value="1"/>
</dbReference>
<dbReference type="GO" id="GO:0004467">
    <property type="term" value="F:long-chain fatty acid-CoA ligase activity"/>
    <property type="evidence" value="ECO:0007669"/>
    <property type="project" value="UniProtKB-EC"/>
</dbReference>
<name>A0A644U6H7_9ZZZZ</name>
<dbReference type="PROSITE" id="PS00455">
    <property type="entry name" value="AMP_BINDING"/>
    <property type="match status" value="1"/>
</dbReference>
<reference evidence="5" key="1">
    <citation type="submission" date="2019-08" db="EMBL/GenBank/DDBJ databases">
        <authorList>
            <person name="Kucharzyk K."/>
            <person name="Murdoch R.W."/>
            <person name="Higgins S."/>
            <person name="Loffler F."/>
        </authorList>
    </citation>
    <scope>NUCLEOTIDE SEQUENCE</scope>
</reference>
<dbReference type="EMBL" id="VSSQ01000080">
    <property type="protein sequence ID" value="MPL74452.1"/>
    <property type="molecule type" value="Genomic_DNA"/>
</dbReference>
<feature type="domain" description="AMP-dependent synthetase/ligase" evidence="4">
    <location>
        <begin position="17"/>
        <end position="383"/>
    </location>
</feature>
<dbReference type="EC" id="6.2.1.3" evidence="5"/>
<dbReference type="InterPro" id="IPR042099">
    <property type="entry name" value="ANL_N_sf"/>
</dbReference>
<proteinExistence type="predicted"/>
<keyword evidence="1" id="KW-0547">Nucleotide-binding</keyword>
<evidence type="ECO:0000256" key="1">
    <source>
        <dbReference type="ARBA" id="ARBA00022741"/>
    </source>
</evidence>
<organism evidence="5">
    <name type="scientific">bioreactor metagenome</name>
    <dbReference type="NCBI Taxonomy" id="1076179"/>
    <lineage>
        <taxon>unclassified sequences</taxon>
        <taxon>metagenomes</taxon>
        <taxon>ecological metagenomes</taxon>
    </lineage>
</organism>
<keyword evidence="2" id="KW-0067">ATP-binding</keyword>
<dbReference type="SUPFAM" id="SSF56801">
    <property type="entry name" value="Acetyl-CoA synthetase-like"/>
    <property type="match status" value="1"/>
</dbReference>
<dbReference type="Gene3D" id="3.30.300.30">
    <property type="match status" value="1"/>
</dbReference>
<evidence type="ECO:0000313" key="5">
    <source>
        <dbReference type="EMBL" id="MPL74452.1"/>
    </source>
</evidence>
<gene>
    <name evidence="5" type="primary">lcfB_10</name>
    <name evidence="5" type="ORF">SDC9_20264</name>
</gene>
<dbReference type="PANTHER" id="PTHR43272:SF33">
    <property type="entry name" value="AMP-BINDING DOMAIN-CONTAINING PROTEIN-RELATED"/>
    <property type="match status" value="1"/>
</dbReference>
<dbReference type="InterPro" id="IPR020845">
    <property type="entry name" value="AMP-binding_CS"/>
</dbReference>
<comment type="catalytic activity">
    <reaction evidence="3">
        <text>a long-chain fatty acid + ATP + CoA = a long-chain fatty acyl-CoA + AMP + diphosphate</text>
        <dbReference type="Rhea" id="RHEA:15421"/>
        <dbReference type="ChEBI" id="CHEBI:30616"/>
        <dbReference type="ChEBI" id="CHEBI:33019"/>
        <dbReference type="ChEBI" id="CHEBI:57287"/>
        <dbReference type="ChEBI" id="CHEBI:57560"/>
        <dbReference type="ChEBI" id="CHEBI:83139"/>
        <dbReference type="ChEBI" id="CHEBI:456215"/>
        <dbReference type="EC" id="6.2.1.3"/>
    </reaction>
    <physiologicalReaction direction="left-to-right" evidence="3">
        <dbReference type="Rhea" id="RHEA:15422"/>
    </physiologicalReaction>
</comment>
<dbReference type="AlphaFoldDB" id="A0A644U6H7"/>
<evidence type="ECO:0000256" key="2">
    <source>
        <dbReference type="ARBA" id="ARBA00022840"/>
    </source>
</evidence>
<dbReference type="GO" id="GO:0016020">
    <property type="term" value="C:membrane"/>
    <property type="evidence" value="ECO:0007669"/>
    <property type="project" value="TreeGrafter"/>
</dbReference>
<dbReference type="InterPro" id="IPR045851">
    <property type="entry name" value="AMP-bd_C_sf"/>
</dbReference>
<dbReference type="GO" id="GO:0005524">
    <property type="term" value="F:ATP binding"/>
    <property type="evidence" value="ECO:0007669"/>
    <property type="project" value="UniProtKB-KW"/>
</dbReference>
<protein>
    <submittedName>
        <fullName evidence="5">Long-chain-fatty-acid--CoA ligase</fullName>
        <ecNumber evidence="5">6.2.1.3</ecNumber>
    </submittedName>
</protein>
<evidence type="ECO:0000256" key="3">
    <source>
        <dbReference type="ARBA" id="ARBA00024484"/>
    </source>
</evidence>
<dbReference type="PANTHER" id="PTHR43272">
    <property type="entry name" value="LONG-CHAIN-FATTY-ACID--COA LIGASE"/>
    <property type="match status" value="1"/>
</dbReference>
<sequence length="532" mass="59751">MSLADIYTKSLIDFKERDAFSTIRKERLTYGQFGERVERLTELLNKHGINKGEKVVILGNNMPNWAVSYFAITTSARVAVPILPDFTAFEIANVIEHSEATVIIVSEKLHYKLSKNILESFTLVVNMDSLEVVSAKDDLKYVVNELPDPSDVATIIYTSGTSGTSKGVTLSHRNLVSQNYMANRLLPMFKEDVFLSILPLSHAYECSLGLILPFSRGAQVVYLDGAPTPSLLLPALAEVKPTIMLSVPLIVEKLYKNKIRPMFTKNWIMQVLYSIHFIRRAFHKIAGKKLCQTFGGRLRFFGIGGSKLDGVVERFLADAGFPYGIGYGLTETSPLLAGAIPGKVTWQSTGPQLPDIEMKILNPNKKGIGEIVVKGPNVMIGYYKDPDTTATCFTEDGWFRTKDLGYIDKKGNLYIKGRKDNMIVGPNGENIYPEEIEAVINEHDLVLESLVINTKGKLTAMVHYNYEQIEKLHTFNDEAIINMEQRVSEVKKELLEYVNSRVNKSSRILDIIEQAVPFEKTATQKIKRYLYS</sequence>
<comment type="caution">
    <text evidence="5">The sequence shown here is derived from an EMBL/GenBank/DDBJ whole genome shotgun (WGS) entry which is preliminary data.</text>
</comment>
<dbReference type="InterPro" id="IPR000873">
    <property type="entry name" value="AMP-dep_synth/lig_dom"/>
</dbReference>